<dbReference type="EMBL" id="LAZR01004756">
    <property type="protein sequence ID" value="KKN05849.1"/>
    <property type="molecule type" value="Genomic_DNA"/>
</dbReference>
<evidence type="ECO:0000313" key="1">
    <source>
        <dbReference type="EMBL" id="KKN05849.1"/>
    </source>
</evidence>
<name>A0A0F9MJ59_9ZZZZ</name>
<organism evidence="1">
    <name type="scientific">marine sediment metagenome</name>
    <dbReference type="NCBI Taxonomy" id="412755"/>
    <lineage>
        <taxon>unclassified sequences</taxon>
        <taxon>metagenomes</taxon>
        <taxon>ecological metagenomes</taxon>
    </lineage>
</organism>
<comment type="caution">
    <text evidence="1">The sequence shown here is derived from an EMBL/GenBank/DDBJ whole genome shotgun (WGS) entry which is preliminary data.</text>
</comment>
<sequence>MGNKYQESIGKWEHKLGKITHTIEPEEDDNYAFLKAKSDTEKSGDSSLLFKSVGELYFKMVLRSEPSMDEENQKWLKKWIGLNISKIVEDFLIAFRWTTPEKLNELKKNIK</sequence>
<protein>
    <submittedName>
        <fullName evidence="1">Uncharacterized protein</fullName>
    </submittedName>
</protein>
<proteinExistence type="predicted"/>
<gene>
    <name evidence="1" type="ORF">LCGC14_1083290</name>
</gene>
<dbReference type="AlphaFoldDB" id="A0A0F9MJ59"/>
<accession>A0A0F9MJ59</accession>
<reference evidence="1" key="1">
    <citation type="journal article" date="2015" name="Nature">
        <title>Complex archaea that bridge the gap between prokaryotes and eukaryotes.</title>
        <authorList>
            <person name="Spang A."/>
            <person name="Saw J.H."/>
            <person name="Jorgensen S.L."/>
            <person name="Zaremba-Niedzwiedzka K."/>
            <person name="Martijn J."/>
            <person name="Lind A.E."/>
            <person name="van Eijk R."/>
            <person name="Schleper C."/>
            <person name="Guy L."/>
            <person name="Ettema T.J."/>
        </authorList>
    </citation>
    <scope>NUCLEOTIDE SEQUENCE</scope>
</reference>